<evidence type="ECO:0000259" key="11">
    <source>
        <dbReference type="Pfam" id="PF00288"/>
    </source>
</evidence>
<keyword evidence="8" id="KW-0547">Nucleotide-binding</keyword>
<comment type="pathway">
    <text evidence="1">Amino-acid biosynthesis; L-threonine biosynthesis; L-threonine from L-aspartate: step 4/5.</text>
</comment>
<keyword evidence="9" id="KW-0418">Kinase</keyword>
<evidence type="ECO:0000256" key="10">
    <source>
        <dbReference type="ARBA" id="ARBA00022840"/>
    </source>
</evidence>
<dbReference type="InterPro" id="IPR006203">
    <property type="entry name" value="GHMP_knse_ATP-bd_CS"/>
</dbReference>
<gene>
    <name evidence="13" type="ORF">UFOPK1908_00292</name>
</gene>
<evidence type="ECO:0000256" key="3">
    <source>
        <dbReference type="ARBA" id="ARBA00012078"/>
    </source>
</evidence>
<dbReference type="PANTHER" id="PTHR20861">
    <property type="entry name" value="HOMOSERINE/4-DIPHOSPHOCYTIDYL-2-C-METHYL-D-ERYTHRITOL KINASE"/>
    <property type="match status" value="1"/>
</dbReference>
<evidence type="ECO:0000256" key="7">
    <source>
        <dbReference type="ARBA" id="ARBA00022697"/>
    </source>
</evidence>
<protein>
    <recommendedName>
        <fullName evidence="4">Homoserine kinase</fullName>
        <ecNumber evidence="3">2.7.1.39</ecNumber>
    </recommendedName>
</protein>
<dbReference type="InterPro" id="IPR013750">
    <property type="entry name" value="GHMP_kinase_C_dom"/>
</dbReference>
<dbReference type="PRINTS" id="PR00958">
    <property type="entry name" value="HOMSERKINASE"/>
</dbReference>
<evidence type="ECO:0000256" key="5">
    <source>
        <dbReference type="ARBA" id="ARBA00022605"/>
    </source>
</evidence>
<keyword evidence="7" id="KW-0791">Threonine biosynthesis</keyword>
<dbReference type="Gene3D" id="3.30.70.890">
    <property type="entry name" value="GHMP kinase, C-terminal domain"/>
    <property type="match status" value="1"/>
</dbReference>
<evidence type="ECO:0000256" key="1">
    <source>
        <dbReference type="ARBA" id="ARBA00005015"/>
    </source>
</evidence>
<dbReference type="Pfam" id="PF00288">
    <property type="entry name" value="GHMP_kinases_N"/>
    <property type="match status" value="1"/>
</dbReference>
<evidence type="ECO:0000256" key="4">
    <source>
        <dbReference type="ARBA" id="ARBA00017858"/>
    </source>
</evidence>
<evidence type="ECO:0000256" key="6">
    <source>
        <dbReference type="ARBA" id="ARBA00022679"/>
    </source>
</evidence>
<keyword evidence="6" id="KW-0808">Transferase</keyword>
<dbReference type="GO" id="GO:0004413">
    <property type="term" value="F:homoserine kinase activity"/>
    <property type="evidence" value="ECO:0007669"/>
    <property type="project" value="UniProtKB-EC"/>
</dbReference>
<feature type="domain" description="GHMP kinase C-terminal" evidence="12">
    <location>
        <begin position="227"/>
        <end position="269"/>
    </location>
</feature>
<dbReference type="InterPro" id="IPR000870">
    <property type="entry name" value="Homoserine_kinase"/>
</dbReference>
<dbReference type="NCBIfam" id="TIGR00191">
    <property type="entry name" value="thrB"/>
    <property type="match status" value="1"/>
</dbReference>
<evidence type="ECO:0000259" key="12">
    <source>
        <dbReference type="Pfam" id="PF08544"/>
    </source>
</evidence>
<dbReference type="EC" id="2.7.1.39" evidence="3"/>
<dbReference type="Pfam" id="PF08544">
    <property type="entry name" value="GHMP_kinases_C"/>
    <property type="match status" value="1"/>
</dbReference>
<dbReference type="GO" id="GO:0005524">
    <property type="term" value="F:ATP binding"/>
    <property type="evidence" value="ECO:0007669"/>
    <property type="project" value="UniProtKB-KW"/>
</dbReference>
<dbReference type="InterPro" id="IPR020568">
    <property type="entry name" value="Ribosomal_Su5_D2-typ_SF"/>
</dbReference>
<name>A0A6J6I205_9ZZZZ</name>
<keyword evidence="10" id="KW-0067">ATP-binding</keyword>
<evidence type="ECO:0000313" key="13">
    <source>
        <dbReference type="EMBL" id="CAB4614768.1"/>
    </source>
</evidence>
<dbReference type="HAMAP" id="MF_00384">
    <property type="entry name" value="Homoser_kinase"/>
    <property type="match status" value="1"/>
</dbReference>
<dbReference type="PROSITE" id="PS00627">
    <property type="entry name" value="GHMP_KINASES_ATP"/>
    <property type="match status" value="1"/>
</dbReference>
<dbReference type="UniPathway" id="UPA00050">
    <property type="reaction ID" value="UER00064"/>
</dbReference>
<keyword evidence="5" id="KW-0028">Amino-acid biosynthesis</keyword>
<accession>A0A6J6I205</accession>
<reference evidence="13" key="1">
    <citation type="submission" date="2020-05" db="EMBL/GenBank/DDBJ databases">
        <authorList>
            <person name="Chiriac C."/>
            <person name="Salcher M."/>
            <person name="Ghai R."/>
            <person name="Kavagutti S V."/>
        </authorList>
    </citation>
    <scope>NUCLEOTIDE SEQUENCE</scope>
</reference>
<dbReference type="EMBL" id="CAEZVB010000006">
    <property type="protein sequence ID" value="CAB4614768.1"/>
    <property type="molecule type" value="Genomic_DNA"/>
</dbReference>
<dbReference type="PIRSF" id="PIRSF000676">
    <property type="entry name" value="Homoser_kin"/>
    <property type="match status" value="1"/>
</dbReference>
<comment type="similarity">
    <text evidence="2">Belongs to the GHMP kinase family. Homoserine kinase subfamily.</text>
</comment>
<organism evidence="13">
    <name type="scientific">freshwater metagenome</name>
    <dbReference type="NCBI Taxonomy" id="449393"/>
    <lineage>
        <taxon>unclassified sequences</taxon>
        <taxon>metagenomes</taxon>
        <taxon>ecological metagenomes</taxon>
    </lineage>
</organism>
<dbReference type="InterPro" id="IPR014721">
    <property type="entry name" value="Ribsml_uS5_D2-typ_fold_subgr"/>
</dbReference>
<evidence type="ECO:0000256" key="8">
    <source>
        <dbReference type="ARBA" id="ARBA00022741"/>
    </source>
</evidence>
<dbReference type="SUPFAM" id="SSF54211">
    <property type="entry name" value="Ribosomal protein S5 domain 2-like"/>
    <property type="match status" value="1"/>
</dbReference>
<evidence type="ECO:0000256" key="9">
    <source>
        <dbReference type="ARBA" id="ARBA00022777"/>
    </source>
</evidence>
<dbReference type="AlphaFoldDB" id="A0A6J6I205"/>
<feature type="domain" description="GHMP kinase N-terminal" evidence="11">
    <location>
        <begin position="66"/>
        <end position="150"/>
    </location>
</feature>
<dbReference type="GO" id="GO:0009088">
    <property type="term" value="P:threonine biosynthetic process"/>
    <property type="evidence" value="ECO:0007669"/>
    <property type="project" value="UniProtKB-UniPathway"/>
</dbReference>
<dbReference type="InterPro" id="IPR006204">
    <property type="entry name" value="GHMP_kinase_N_dom"/>
</dbReference>
<proteinExistence type="inferred from homology"/>
<dbReference type="SUPFAM" id="SSF55060">
    <property type="entry name" value="GHMP Kinase, C-terminal domain"/>
    <property type="match status" value="1"/>
</dbReference>
<evidence type="ECO:0000256" key="2">
    <source>
        <dbReference type="ARBA" id="ARBA00007370"/>
    </source>
</evidence>
<sequence>MATFRSDPVQIRVPATCANLGPGFDTLGLALDTYDILSGVASQDEGVLVEVEGEGVTDVPRDASNLVVQSMALGFQAMDVRPEGLVLRCTNVIPHGRGMGSSAAAIIGGLALARAMVVEGTELMPDEVLLQVALALESHPDNLAAALYGGFTNAWLEGDSAQCVRHEVHGSVIPITAVPAFKVPTLHARNALASTVSRADASFNISRAALLVHALTHDPSLLFIGTQDRLHQESRRSVYPDSMALMDALRAEGLPAVISGAGPTVLVFGAAGDSEMVRAAAGDQWQVSERTVARLGVHNSPVMTP</sequence>
<dbReference type="Gene3D" id="3.30.230.10">
    <property type="match status" value="1"/>
</dbReference>
<dbReference type="InterPro" id="IPR036554">
    <property type="entry name" value="GHMP_kinase_C_sf"/>
</dbReference>
<dbReference type="PANTHER" id="PTHR20861:SF1">
    <property type="entry name" value="HOMOSERINE KINASE"/>
    <property type="match status" value="1"/>
</dbReference>